<gene>
    <name evidence="1" type="ORF">ACFQ07_05420</name>
</gene>
<reference evidence="2" key="1">
    <citation type="journal article" date="2019" name="Int. J. Syst. Evol. Microbiol.">
        <title>The Global Catalogue of Microorganisms (GCM) 10K type strain sequencing project: providing services to taxonomists for standard genome sequencing and annotation.</title>
        <authorList>
            <consortium name="The Broad Institute Genomics Platform"/>
            <consortium name="The Broad Institute Genome Sequencing Center for Infectious Disease"/>
            <person name="Wu L."/>
            <person name="Ma J."/>
        </authorList>
    </citation>
    <scope>NUCLEOTIDE SEQUENCE [LARGE SCALE GENOMIC DNA]</scope>
    <source>
        <strain evidence="2">JCM 31696</strain>
    </source>
</reference>
<proteinExistence type="predicted"/>
<dbReference type="Proteomes" id="UP001597083">
    <property type="component" value="Unassembled WGS sequence"/>
</dbReference>
<sequence length="63" mass="7155">MYTALRLQKKLKRELKRGEATITVVDPNSYMTYQPFLPEAAAGNVSPRHVVAPLRRVLNRCSV</sequence>
<feature type="non-terminal residue" evidence="1">
    <location>
        <position position="63"/>
    </location>
</feature>
<comment type="caution">
    <text evidence="1">The sequence shown here is derived from an EMBL/GenBank/DDBJ whole genome shotgun (WGS) entry which is preliminary data.</text>
</comment>
<evidence type="ECO:0000313" key="1">
    <source>
        <dbReference type="EMBL" id="MFD0851646.1"/>
    </source>
</evidence>
<keyword evidence="2" id="KW-1185">Reference proteome</keyword>
<name>A0ABW3CAV4_9ACTN</name>
<protein>
    <submittedName>
        <fullName evidence="1">NAD(P)/FAD-dependent oxidoreductase</fullName>
    </submittedName>
</protein>
<accession>A0ABW3CAV4</accession>
<dbReference type="Gene3D" id="3.50.50.100">
    <property type="match status" value="1"/>
</dbReference>
<evidence type="ECO:0000313" key="2">
    <source>
        <dbReference type="Proteomes" id="UP001597083"/>
    </source>
</evidence>
<dbReference type="EMBL" id="JBHTIR010000659">
    <property type="protein sequence ID" value="MFD0851646.1"/>
    <property type="molecule type" value="Genomic_DNA"/>
</dbReference>
<organism evidence="1 2">
    <name type="scientific">Actinomadura adrarensis</name>
    <dbReference type="NCBI Taxonomy" id="1819600"/>
    <lineage>
        <taxon>Bacteria</taxon>
        <taxon>Bacillati</taxon>
        <taxon>Actinomycetota</taxon>
        <taxon>Actinomycetes</taxon>
        <taxon>Streptosporangiales</taxon>
        <taxon>Thermomonosporaceae</taxon>
        <taxon>Actinomadura</taxon>
    </lineage>
</organism>